<reference evidence="1 2" key="1">
    <citation type="submission" date="2017-07" db="EMBL/GenBank/DDBJ databases">
        <title>Draft sequence of Rhodococcus enclensis 23b-28.</title>
        <authorList>
            <person name="Besaury L."/>
            <person name="Sancelme M."/>
            <person name="Amato P."/>
            <person name="Lallement A."/>
            <person name="Delort A.-M."/>
        </authorList>
    </citation>
    <scope>NUCLEOTIDE SEQUENCE [LARGE SCALE GENOMIC DNA]</scope>
    <source>
        <strain evidence="1 2">23b-28</strain>
    </source>
</reference>
<dbReference type="GeneID" id="57484536"/>
<proteinExistence type="predicted"/>
<gene>
    <name evidence="1" type="ORF">CHR55_06900</name>
</gene>
<dbReference type="Pfam" id="PF19809">
    <property type="entry name" value="DUF6292"/>
    <property type="match status" value="1"/>
</dbReference>
<accession>A0A2A5JF42</accession>
<dbReference type="EMBL" id="NOVD01000003">
    <property type="protein sequence ID" value="PCK28153.1"/>
    <property type="molecule type" value="Genomic_DNA"/>
</dbReference>
<comment type="caution">
    <text evidence="1">The sequence shown here is derived from an EMBL/GenBank/DDBJ whole genome shotgun (WGS) entry which is preliminary data.</text>
</comment>
<dbReference type="Proteomes" id="UP000230886">
    <property type="component" value="Unassembled WGS sequence"/>
</dbReference>
<evidence type="ECO:0000313" key="1">
    <source>
        <dbReference type="EMBL" id="PCK28153.1"/>
    </source>
</evidence>
<accession>A0A069JG74</accession>
<dbReference type="InterPro" id="IPR046259">
    <property type="entry name" value="DUF6292"/>
</dbReference>
<dbReference type="RefSeq" id="WP_019745820.1">
    <property type="nucleotide sequence ID" value="NZ_AP023172.1"/>
</dbReference>
<name>A0A069JG74_RHOSG</name>
<organism evidence="1 2">
    <name type="scientific">Rhodococcus qingshengii</name>
    <dbReference type="NCBI Taxonomy" id="334542"/>
    <lineage>
        <taxon>Bacteria</taxon>
        <taxon>Bacillati</taxon>
        <taxon>Actinomycetota</taxon>
        <taxon>Actinomycetes</taxon>
        <taxon>Mycobacteriales</taxon>
        <taxon>Nocardiaceae</taxon>
        <taxon>Rhodococcus</taxon>
        <taxon>Rhodococcus erythropolis group</taxon>
    </lineage>
</organism>
<evidence type="ECO:0000313" key="2">
    <source>
        <dbReference type="Proteomes" id="UP000230886"/>
    </source>
</evidence>
<protein>
    <submittedName>
        <fullName evidence="1">Uncharacterized protein</fullName>
    </submittedName>
</protein>
<sequence length="107" mass="11439">MRAHIAIPSESTCHRYVVAVASSTFAESVIWCDGPAFDAVLVLGSEIPQHSGHRAVLAWNHYFGWALGVETTPDTSFAVVECLGIGRMPDPELCADRAVELIAQAGS</sequence>
<dbReference type="AlphaFoldDB" id="A0A069JG74"/>